<dbReference type="PANTHER" id="PTHR10615:SF161">
    <property type="entry name" value="HISTONE ACETYLTRANSFERASE KAT7"/>
    <property type="match status" value="1"/>
</dbReference>
<dbReference type="SUPFAM" id="SSF55729">
    <property type="entry name" value="Acyl-CoA N-acyltransferases (Nat)"/>
    <property type="match status" value="1"/>
</dbReference>
<dbReference type="Pfam" id="PF01853">
    <property type="entry name" value="MOZ_SAS"/>
    <property type="match status" value="1"/>
</dbReference>
<keyword evidence="7" id="KW-1185">Reference proteome</keyword>
<comment type="subcellular location">
    <subcellularLocation>
        <location evidence="4">Nucleus</location>
    </subcellularLocation>
</comment>
<keyword evidence="4" id="KW-0539">Nucleus</keyword>
<dbReference type="Proteomes" id="UP000823674">
    <property type="component" value="Chromosome A06"/>
</dbReference>
<keyword evidence="1" id="KW-0808">Transferase</keyword>
<dbReference type="EC" id="2.3.1.48" evidence="4"/>
<dbReference type="PROSITE" id="PS51726">
    <property type="entry name" value="MYST_HAT"/>
    <property type="match status" value="1"/>
</dbReference>
<name>A0ABQ7M5H8_BRACM</name>
<proteinExistence type="inferred from homology"/>
<dbReference type="PANTHER" id="PTHR10615">
    <property type="entry name" value="HISTONE ACETYLTRANSFERASE"/>
    <property type="match status" value="1"/>
</dbReference>
<evidence type="ECO:0000256" key="4">
    <source>
        <dbReference type="RuleBase" id="RU361211"/>
    </source>
</evidence>
<accession>A0ABQ7M5H8</accession>
<reference evidence="6 7" key="1">
    <citation type="submission" date="2021-03" db="EMBL/GenBank/DDBJ databases">
        <authorList>
            <person name="King G.J."/>
            <person name="Bancroft I."/>
            <person name="Baten A."/>
            <person name="Bloomfield J."/>
            <person name="Borpatragohain P."/>
            <person name="He Z."/>
            <person name="Irish N."/>
            <person name="Irwin J."/>
            <person name="Liu K."/>
            <person name="Mauleon R.P."/>
            <person name="Moore J."/>
            <person name="Morris R."/>
            <person name="Ostergaard L."/>
            <person name="Wang B."/>
            <person name="Wells R."/>
        </authorList>
    </citation>
    <scope>NUCLEOTIDE SEQUENCE [LARGE SCALE GENOMIC DNA]</scope>
    <source>
        <strain evidence="6">R-o-18</strain>
        <tissue evidence="6">Leaf</tissue>
    </source>
</reference>
<evidence type="ECO:0000256" key="1">
    <source>
        <dbReference type="ARBA" id="ARBA00022679"/>
    </source>
</evidence>
<gene>
    <name evidence="6" type="primary">A06p038640.1_BraROA</name>
    <name evidence="6" type="ORF">IGI04_023999</name>
</gene>
<keyword evidence="2" id="KW-0863">Zinc-finger</keyword>
<evidence type="ECO:0000313" key="6">
    <source>
        <dbReference type="EMBL" id="KAG5394036.1"/>
    </source>
</evidence>
<evidence type="ECO:0000256" key="2">
    <source>
        <dbReference type="ARBA" id="ARBA00022771"/>
    </source>
</evidence>
<dbReference type="InterPro" id="IPR002717">
    <property type="entry name" value="HAT_MYST-type"/>
</dbReference>
<evidence type="ECO:0000259" key="5">
    <source>
        <dbReference type="PROSITE" id="PS51726"/>
    </source>
</evidence>
<protein>
    <recommendedName>
        <fullName evidence="4">Histone acetyltransferase</fullName>
        <ecNumber evidence="4">2.3.1.48</ecNumber>
    </recommendedName>
</protein>
<keyword evidence="2" id="KW-0479">Metal-binding</keyword>
<comment type="similarity">
    <text evidence="4">Belongs to the MYST (SAS/MOZ) family.</text>
</comment>
<evidence type="ECO:0000313" key="7">
    <source>
        <dbReference type="Proteomes" id="UP000823674"/>
    </source>
</evidence>
<sequence length="170" mass="20115">MKKVEDKGETSWKMTPNERRNIDEVISHEELDAASLREHEEFTKAKNITTEIWVFRFHQNTKTIYGKKDRVYAQNLCYLAKLFLDQETLYYDVDLFMFYIMCESVNVMIGGRHMVGYFSKEKHSEEAYNLACIHPGYRTRIFLDILMKKHKGNIIKMQEMSDMAAGLITH</sequence>
<dbReference type="InterPro" id="IPR016181">
    <property type="entry name" value="Acyl_CoA_acyltransferase"/>
</dbReference>
<keyword evidence="3" id="KW-0862">Zinc</keyword>
<dbReference type="Gene3D" id="3.40.630.30">
    <property type="match status" value="1"/>
</dbReference>
<organism evidence="6 7">
    <name type="scientific">Brassica rapa subsp. trilocularis</name>
    <dbReference type="NCBI Taxonomy" id="1813537"/>
    <lineage>
        <taxon>Eukaryota</taxon>
        <taxon>Viridiplantae</taxon>
        <taxon>Streptophyta</taxon>
        <taxon>Embryophyta</taxon>
        <taxon>Tracheophyta</taxon>
        <taxon>Spermatophyta</taxon>
        <taxon>Magnoliopsida</taxon>
        <taxon>eudicotyledons</taxon>
        <taxon>Gunneridae</taxon>
        <taxon>Pentapetalae</taxon>
        <taxon>rosids</taxon>
        <taxon>malvids</taxon>
        <taxon>Brassicales</taxon>
        <taxon>Brassicaceae</taxon>
        <taxon>Brassiceae</taxon>
        <taxon>Brassica</taxon>
    </lineage>
</organism>
<dbReference type="EMBL" id="JADBGQ010000006">
    <property type="protein sequence ID" value="KAG5394036.1"/>
    <property type="molecule type" value="Genomic_DNA"/>
</dbReference>
<comment type="catalytic activity">
    <reaction evidence="4">
        <text>L-lysyl-[protein] + acetyl-CoA = N(6)-acetyl-L-lysyl-[protein] + CoA + H(+)</text>
        <dbReference type="Rhea" id="RHEA:45948"/>
        <dbReference type="Rhea" id="RHEA-COMP:9752"/>
        <dbReference type="Rhea" id="RHEA-COMP:10731"/>
        <dbReference type="ChEBI" id="CHEBI:15378"/>
        <dbReference type="ChEBI" id="CHEBI:29969"/>
        <dbReference type="ChEBI" id="CHEBI:57287"/>
        <dbReference type="ChEBI" id="CHEBI:57288"/>
        <dbReference type="ChEBI" id="CHEBI:61930"/>
        <dbReference type="EC" id="2.3.1.48"/>
    </reaction>
</comment>
<feature type="domain" description="MYST-type HAT" evidence="5">
    <location>
        <begin position="1"/>
        <end position="170"/>
    </location>
</feature>
<evidence type="ECO:0000256" key="3">
    <source>
        <dbReference type="ARBA" id="ARBA00022833"/>
    </source>
</evidence>
<dbReference type="InterPro" id="IPR050603">
    <property type="entry name" value="MYST_HAT"/>
</dbReference>
<comment type="caution">
    <text evidence="6">The sequence shown here is derived from an EMBL/GenBank/DDBJ whole genome shotgun (WGS) entry which is preliminary data.</text>
</comment>